<sequence length="124" mass="12873">MSSVNFLGINAAAGQSAPAAKNANANAGESFRAAFADATERNRSAMGQGVSGASQAAASQAEKEFLDYAGMSIEDKMFYAALASLGISKEEYDAMSAAERLEVAKKVALAMQQLAKAENTQEVL</sequence>
<dbReference type="Proteomes" id="UP000494214">
    <property type="component" value="Unassembled WGS sequence"/>
</dbReference>
<dbReference type="AlphaFoldDB" id="A0A6S6ZPN1"/>
<organism evidence="1 2">
    <name type="scientific">Achromobacter animicus</name>
    <dbReference type="NCBI Taxonomy" id="1389935"/>
    <lineage>
        <taxon>Bacteria</taxon>
        <taxon>Pseudomonadati</taxon>
        <taxon>Pseudomonadota</taxon>
        <taxon>Betaproteobacteria</taxon>
        <taxon>Burkholderiales</taxon>
        <taxon>Alcaligenaceae</taxon>
        <taxon>Achromobacter</taxon>
    </lineage>
</organism>
<dbReference type="RefSeq" id="WP_175122739.1">
    <property type="nucleotide sequence ID" value="NZ_CADIJM010000002.1"/>
</dbReference>
<dbReference type="EMBL" id="CADIJM010000002">
    <property type="protein sequence ID" value="CAB3684774.1"/>
    <property type="molecule type" value="Genomic_DNA"/>
</dbReference>
<proteinExistence type="predicted"/>
<keyword evidence="2" id="KW-1185">Reference proteome</keyword>
<evidence type="ECO:0000313" key="2">
    <source>
        <dbReference type="Proteomes" id="UP000494214"/>
    </source>
</evidence>
<name>A0A6S6ZPN1_9BURK</name>
<reference evidence="1 2" key="1">
    <citation type="submission" date="2020-04" db="EMBL/GenBank/DDBJ databases">
        <authorList>
            <person name="De Canck E."/>
        </authorList>
    </citation>
    <scope>NUCLEOTIDE SEQUENCE [LARGE SCALE GENOMIC DNA]</scope>
    <source>
        <strain evidence="1 2">LMG 26690</strain>
    </source>
</reference>
<accession>A0A6S6ZPN1</accession>
<gene>
    <name evidence="1" type="ORF">LMG26690_01798</name>
</gene>
<protein>
    <submittedName>
        <fullName evidence="1">Uncharacterized protein</fullName>
    </submittedName>
</protein>
<evidence type="ECO:0000313" key="1">
    <source>
        <dbReference type="EMBL" id="CAB3684774.1"/>
    </source>
</evidence>